<name>A0A4R2GU41_9HYPH</name>
<dbReference type="RefSeq" id="WP_132004967.1">
    <property type="nucleotide sequence ID" value="NZ_JBHUNN010000002.1"/>
</dbReference>
<reference evidence="1 2" key="1">
    <citation type="submission" date="2019-03" db="EMBL/GenBank/DDBJ databases">
        <title>Genomic Encyclopedia of Type Strains, Phase IV (KMG-IV): sequencing the most valuable type-strain genomes for metagenomic binning, comparative biology and taxonomic classification.</title>
        <authorList>
            <person name="Goeker M."/>
        </authorList>
    </citation>
    <scope>NUCLEOTIDE SEQUENCE [LARGE SCALE GENOMIC DNA]</scope>
    <source>
        <strain evidence="1 2">DSM 22958</strain>
    </source>
</reference>
<gene>
    <name evidence="1" type="ORF">EV666_104121</name>
</gene>
<protein>
    <recommendedName>
        <fullName evidence="3">Heat induced stress protein YflT</fullName>
    </recommendedName>
</protein>
<comment type="caution">
    <text evidence="1">The sequence shown here is derived from an EMBL/GenBank/DDBJ whole genome shotgun (WGS) entry which is preliminary data.</text>
</comment>
<keyword evidence="2" id="KW-1185">Reference proteome</keyword>
<proteinExistence type="predicted"/>
<dbReference type="EMBL" id="SLWL01000004">
    <property type="protein sequence ID" value="TCO14169.1"/>
    <property type="molecule type" value="Genomic_DNA"/>
</dbReference>
<dbReference type="PANTHER" id="PTHR36109:SF2">
    <property type="entry name" value="MEMBRANE PROTEIN"/>
    <property type="match status" value="1"/>
</dbReference>
<evidence type="ECO:0008006" key="3">
    <source>
        <dbReference type="Google" id="ProtNLM"/>
    </source>
</evidence>
<dbReference type="OrthoDB" id="8455189at2"/>
<evidence type="ECO:0000313" key="1">
    <source>
        <dbReference type="EMBL" id="TCO14169.1"/>
    </source>
</evidence>
<dbReference type="Proteomes" id="UP000294881">
    <property type="component" value="Unassembled WGS sequence"/>
</dbReference>
<dbReference type="InterPro" id="IPR052948">
    <property type="entry name" value="Low_temp-induced_all0457"/>
</dbReference>
<accession>A0A4R2GU41</accession>
<organism evidence="1 2">
    <name type="scientific">Camelimonas lactis</name>
    <dbReference type="NCBI Taxonomy" id="659006"/>
    <lineage>
        <taxon>Bacteria</taxon>
        <taxon>Pseudomonadati</taxon>
        <taxon>Pseudomonadota</taxon>
        <taxon>Alphaproteobacteria</taxon>
        <taxon>Hyphomicrobiales</taxon>
        <taxon>Chelatococcaceae</taxon>
        <taxon>Camelimonas</taxon>
    </lineage>
</organism>
<dbReference type="AlphaFoldDB" id="A0A4R2GU41"/>
<sequence length="207" mass="21032">MTTVTALFDTRDHAMAAAEQLQGLGITPADISIIANNADEWHPGAVIDEEVTGGILTGVGAGAALGGAGGLLAGLGLLTIPGIGPVVAAGWLAAASVGALAGAAAGGAAGGMVGALVGAGLTENEAHLYAEGVRRGGTLVSARMNEARVAQAETVLREAGAVDLAERETTWREEGWMHFDPHADAWRGDRLAKERERLDQVRDNAPR</sequence>
<dbReference type="PANTHER" id="PTHR36109">
    <property type="entry name" value="MEMBRANE PROTEIN-RELATED"/>
    <property type="match status" value="1"/>
</dbReference>
<evidence type="ECO:0000313" key="2">
    <source>
        <dbReference type="Proteomes" id="UP000294881"/>
    </source>
</evidence>